<organism evidence="4 5">
    <name type="scientific">Promicromonospora sukumoe</name>
    <dbReference type="NCBI Taxonomy" id="88382"/>
    <lineage>
        <taxon>Bacteria</taxon>
        <taxon>Bacillati</taxon>
        <taxon>Actinomycetota</taxon>
        <taxon>Actinomycetes</taxon>
        <taxon>Micrococcales</taxon>
        <taxon>Promicromonosporaceae</taxon>
        <taxon>Promicromonospora</taxon>
    </lineage>
</organism>
<dbReference type="PROSITE" id="PS50977">
    <property type="entry name" value="HTH_TETR_2"/>
    <property type="match status" value="1"/>
</dbReference>
<evidence type="ECO:0000256" key="1">
    <source>
        <dbReference type="ARBA" id="ARBA00023125"/>
    </source>
</evidence>
<dbReference type="InterPro" id="IPR050109">
    <property type="entry name" value="HTH-type_TetR-like_transc_reg"/>
</dbReference>
<dbReference type="InterPro" id="IPR041467">
    <property type="entry name" value="Sco4008_C"/>
</dbReference>
<sequence>MPTPSADVGRAPTPERILEAAAEEFARYGLAGARVDRIAEHAAANKQRIYAYFGGKEALFDQVVSARILDLLDAVPFDADDLPGYAVRLFDFTVGHPELVRLLLWHTLERPGMLGNLERSATSSAAKVEALREVQERHPDRIDATVPAERLLGQVLAAVHGSVLTVGGMLAVPEDTAAAADGRADVRRVVTRIVAPAGV</sequence>
<dbReference type="GO" id="GO:0003677">
    <property type="term" value="F:DNA binding"/>
    <property type="evidence" value="ECO:0007669"/>
    <property type="project" value="UniProtKB-UniRule"/>
</dbReference>
<dbReference type="Pfam" id="PF00440">
    <property type="entry name" value="TetR_N"/>
    <property type="match status" value="1"/>
</dbReference>
<accession>A0A7W3J6Z5</accession>
<dbReference type="Gene3D" id="1.10.357.10">
    <property type="entry name" value="Tetracycline Repressor, domain 2"/>
    <property type="match status" value="1"/>
</dbReference>
<dbReference type="InterPro" id="IPR001647">
    <property type="entry name" value="HTH_TetR"/>
</dbReference>
<dbReference type="Proteomes" id="UP000540568">
    <property type="component" value="Unassembled WGS sequence"/>
</dbReference>
<dbReference type="GO" id="GO:0006355">
    <property type="term" value="P:regulation of DNA-templated transcription"/>
    <property type="evidence" value="ECO:0007669"/>
    <property type="project" value="UniProtKB-ARBA"/>
</dbReference>
<proteinExistence type="predicted"/>
<feature type="DNA-binding region" description="H-T-H motif" evidence="2">
    <location>
        <begin position="34"/>
        <end position="53"/>
    </location>
</feature>
<dbReference type="Pfam" id="PF17926">
    <property type="entry name" value="TetR_C_21"/>
    <property type="match status" value="1"/>
</dbReference>
<feature type="domain" description="HTH tetR-type" evidence="3">
    <location>
        <begin position="11"/>
        <end position="71"/>
    </location>
</feature>
<dbReference type="RefSeq" id="WP_182615036.1">
    <property type="nucleotide sequence ID" value="NZ_JACGWV010000001.1"/>
</dbReference>
<dbReference type="InterPro" id="IPR036271">
    <property type="entry name" value="Tet_transcr_reg_TetR-rel_C_sf"/>
</dbReference>
<keyword evidence="1 2" id="KW-0238">DNA-binding</keyword>
<gene>
    <name evidence="4" type="ORF">FHX71_001409</name>
</gene>
<evidence type="ECO:0000313" key="4">
    <source>
        <dbReference type="EMBL" id="MBA8807467.1"/>
    </source>
</evidence>
<dbReference type="PRINTS" id="PR00455">
    <property type="entry name" value="HTHTETR"/>
</dbReference>
<evidence type="ECO:0000313" key="5">
    <source>
        <dbReference type="Proteomes" id="UP000540568"/>
    </source>
</evidence>
<comment type="caution">
    <text evidence="4">The sequence shown here is derived from an EMBL/GenBank/DDBJ whole genome shotgun (WGS) entry which is preliminary data.</text>
</comment>
<dbReference type="SUPFAM" id="SSF48498">
    <property type="entry name" value="Tetracyclin repressor-like, C-terminal domain"/>
    <property type="match status" value="1"/>
</dbReference>
<dbReference type="PANTHER" id="PTHR30328">
    <property type="entry name" value="TRANSCRIPTIONAL REPRESSOR"/>
    <property type="match status" value="1"/>
</dbReference>
<evidence type="ECO:0000256" key="2">
    <source>
        <dbReference type="PROSITE-ProRule" id="PRU00335"/>
    </source>
</evidence>
<dbReference type="EMBL" id="JACGWV010000001">
    <property type="protein sequence ID" value="MBA8807467.1"/>
    <property type="molecule type" value="Genomic_DNA"/>
</dbReference>
<reference evidence="4 5" key="1">
    <citation type="submission" date="2020-07" db="EMBL/GenBank/DDBJ databases">
        <title>Sequencing the genomes of 1000 actinobacteria strains.</title>
        <authorList>
            <person name="Klenk H.-P."/>
        </authorList>
    </citation>
    <scope>NUCLEOTIDE SEQUENCE [LARGE SCALE GENOMIC DNA]</scope>
    <source>
        <strain evidence="4 5">DSM 44121</strain>
    </source>
</reference>
<dbReference type="AlphaFoldDB" id="A0A7W3J6Z5"/>
<dbReference type="InterPro" id="IPR009057">
    <property type="entry name" value="Homeodomain-like_sf"/>
</dbReference>
<keyword evidence="5" id="KW-1185">Reference proteome</keyword>
<dbReference type="SUPFAM" id="SSF46689">
    <property type="entry name" value="Homeodomain-like"/>
    <property type="match status" value="1"/>
</dbReference>
<dbReference type="PANTHER" id="PTHR30328:SF54">
    <property type="entry name" value="HTH-TYPE TRANSCRIPTIONAL REPRESSOR SCO4008"/>
    <property type="match status" value="1"/>
</dbReference>
<name>A0A7W3J6Z5_9MICO</name>
<protein>
    <submittedName>
        <fullName evidence="4">AcrR family transcriptional regulator</fullName>
    </submittedName>
</protein>
<evidence type="ECO:0000259" key="3">
    <source>
        <dbReference type="PROSITE" id="PS50977"/>
    </source>
</evidence>